<dbReference type="GO" id="GO:0005737">
    <property type="term" value="C:cytoplasm"/>
    <property type="evidence" value="ECO:0007669"/>
    <property type="project" value="UniProtKB-SubCell"/>
</dbReference>
<feature type="domain" description="Aminoglycoside phosphotransferase" evidence="9">
    <location>
        <begin position="52"/>
        <end position="289"/>
    </location>
</feature>
<comment type="caution">
    <text evidence="10">The sequence shown here is derived from an EMBL/GenBank/DDBJ whole genome shotgun (WGS) entry which is preliminary data.</text>
</comment>
<keyword evidence="3" id="KW-0808">Transferase</keyword>
<dbReference type="Gene3D" id="3.90.1200.10">
    <property type="match status" value="1"/>
</dbReference>
<dbReference type="PANTHER" id="PTHR21064">
    <property type="entry name" value="AMINOGLYCOSIDE PHOSPHOTRANSFERASE DOMAIN-CONTAINING PROTEIN-RELATED"/>
    <property type="match status" value="1"/>
</dbReference>
<name>K0V6D9_MYCVA</name>
<gene>
    <name evidence="10" type="ORF">MVAC_21378</name>
</gene>
<protein>
    <recommendedName>
        <fullName evidence="8">Hydroxylysine kinase</fullName>
        <ecNumber evidence="7">2.7.1.81</ecNumber>
    </recommendedName>
</protein>
<evidence type="ECO:0000313" key="11">
    <source>
        <dbReference type="Proteomes" id="UP000006072"/>
    </source>
</evidence>
<accession>K0V6D9</accession>
<dbReference type="SUPFAM" id="SSF56112">
    <property type="entry name" value="Protein kinase-like (PK-like)"/>
    <property type="match status" value="1"/>
</dbReference>
<comment type="function">
    <text evidence="6">Catalyzes the GTP-dependent phosphorylation of 5-hydroxy-L-lysine.</text>
</comment>
<dbReference type="PANTHER" id="PTHR21064:SF1">
    <property type="entry name" value="HYDROXYLYSINE KINASE"/>
    <property type="match status" value="1"/>
</dbReference>
<dbReference type="EMBL" id="ALQA01000056">
    <property type="protein sequence ID" value="EJZ06599.1"/>
    <property type="molecule type" value="Genomic_DNA"/>
</dbReference>
<keyword evidence="4 10" id="KW-0418">Kinase</keyword>
<evidence type="ECO:0000256" key="7">
    <source>
        <dbReference type="ARBA" id="ARBA00038873"/>
    </source>
</evidence>
<dbReference type="Proteomes" id="UP000006072">
    <property type="component" value="Unassembled WGS sequence"/>
</dbReference>
<comment type="catalytic activity">
    <reaction evidence="5">
        <text>(5R)-5-hydroxy-L-lysine + GTP = (5R)-5-phosphooxy-L-lysine + GDP + H(+)</text>
        <dbReference type="Rhea" id="RHEA:19049"/>
        <dbReference type="ChEBI" id="CHEBI:15378"/>
        <dbReference type="ChEBI" id="CHEBI:37565"/>
        <dbReference type="ChEBI" id="CHEBI:57882"/>
        <dbReference type="ChEBI" id="CHEBI:58189"/>
        <dbReference type="ChEBI" id="CHEBI:58357"/>
        <dbReference type="EC" id="2.7.1.81"/>
    </reaction>
</comment>
<evidence type="ECO:0000259" key="9">
    <source>
        <dbReference type="Pfam" id="PF01636"/>
    </source>
</evidence>
<dbReference type="GO" id="GO:0047992">
    <property type="term" value="F:hydroxylysine kinase activity"/>
    <property type="evidence" value="ECO:0007669"/>
    <property type="project" value="UniProtKB-EC"/>
</dbReference>
<evidence type="ECO:0000256" key="8">
    <source>
        <dbReference type="ARBA" id="ARBA00040505"/>
    </source>
</evidence>
<evidence type="ECO:0000256" key="4">
    <source>
        <dbReference type="ARBA" id="ARBA00022777"/>
    </source>
</evidence>
<evidence type="ECO:0000313" key="10">
    <source>
        <dbReference type="EMBL" id="EJZ06599.1"/>
    </source>
</evidence>
<dbReference type="RefSeq" id="WP_003931645.1">
    <property type="nucleotide sequence ID" value="NZ_JH814693.1"/>
</dbReference>
<dbReference type="PATRIC" id="fig|1194972.3.peg.4262"/>
<evidence type="ECO:0000256" key="5">
    <source>
        <dbReference type="ARBA" id="ARBA00036820"/>
    </source>
</evidence>
<dbReference type="InterPro" id="IPR002575">
    <property type="entry name" value="Aminoglycoside_PTrfase"/>
</dbReference>
<dbReference type="EC" id="2.7.1.81" evidence="7"/>
<comment type="subcellular location">
    <subcellularLocation>
        <location evidence="1">Cytoplasm</location>
    </subcellularLocation>
</comment>
<keyword evidence="11" id="KW-1185">Reference proteome</keyword>
<evidence type="ECO:0000256" key="2">
    <source>
        <dbReference type="ARBA" id="ARBA00022490"/>
    </source>
</evidence>
<dbReference type="Pfam" id="PF01636">
    <property type="entry name" value="APH"/>
    <property type="match status" value="1"/>
</dbReference>
<dbReference type="HOGENOM" id="CLU_042971_0_1_11"/>
<evidence type="ECO:0000256" key="3">
    <source>
        <dbReference type="ARBA" id="ARBA00022679"/>
    </source>
</evidence>
<keyword evidence="2" id="KW-0963">Cytoplasm</keyword>
<dbReference type="InterPro" id="IPR011009">
    <property type="entry name" value="Kinase-like_dom_sf"/>
</dbReference>
<organism evidence="10 11">
    <name type="scientific">Mycolicibacterium vaccae ATCC 25954</name>
    <dbReference type="NCBI Taxonomy" id="1194972"/>
    <lineage>
        <taxon>Bacteria</taxon>
        <taxon>Bacillati</taxon>
        <taxon>Actinomycetota</taxon>
        <taxon>Actinomycetes</taxon>
        <taxon>Mycobacteriales</taxon>
        <taxon>Mycobacteriaceae</taxon>
        <taxon>Mycolicibacterium</taxon>
    </lineage>
</organism>
<dbReference type="AlphaFoldDB" id="K0V6D9"/>
<proteinExistence type="predicted"/>
<dbReference type="eggNOG" id="COG2334">
    <property type="taxonomic scope" value="Bacteria"/>
</dbReference>
<evidence type="ECO:0000256" key="6">
    <source>
        <dbReference type="ARBA" id="ARBA00037368"/>
    </source>
</evidence>
<dbReference type="InterPro" id="IPR050249">
    <property type="entry name" value="Pseudomonas-type_ThrB"/>
</dbReference>
<sequence length="366" mass="40138">MTVVPTLESLGLHPTGTLATDHEVMAESTAVELASRKWGLTGTASRLATEKDDTFLIDAGTDGRYILKVSNASESATEIDFQCALMTHVADSPVGELVPRIVASVDGTTLVPVDGSEGPRLARVMTFMEGTPLDECESSAPEREFVGEVLALLRHATQSFAHPAGSRLLPWNVVTLPALEPLLDVIENPAQRELLSRGLARFNDVVVPVLPELRTQVVHNDFSKSNLLVDHAHPRFVTAVLDFGDALTAPIAVDVSTALLNQLPRDLAEHPQDNMFEAGFDLLRGYLRCADLTDLELEIVPHLVMGRAIARALITNYRAALIPGNVEYIMRNTEQGWAQLEWFLEREPAEISALLQRDNIIQEEAW</sequence>
<reference evidence="10 11" key="1">
    <citation type="journal article" date="2012" name="J. Bacteriol.">
        <title>Complete Genome Sequence of Mycobacterium vaccae Type Strain ATCC 25954.</title>
        <authorList>
            <person name="Ho Y.S."/>
            <person name="Adroub S.A."/>
            <person name="Abadi M."/>
            <person name="Al Alwan B."/>
            <person name="Alkhateeb R."/>
            <person name="Gao G."/>
            <person name="Ragab A."/>
            <person name="Ali S."/>
            <person name="van Soolingen D."/>
            <person name="Bitter W."/>
            <person name="Pain A."/>
            <person name="Abdallah A.M."/>
        </authorList>
    </citation>
    <scope>NUCLEOTIDE SEQUENCE [LARGE SCALE GENOMIC DNA]</scope>
    <source>
        <strain evidence="10 11">ATCC 25954</strain>
    </source>
</reference>
<evidence type="ECO:0000256" key="1">
    <source>
        <dbReference type="ARBA" id="ARBA00004496"/>
    </source>
</evidence>